<evidence type="ECO:0000313" key="2">
    <source>
        <dbReference type="EMBL" id="OBR42082.1"/>
    </source>
</evidence>
<keyword evidence="3" id="KW-1185">Reference proteome</keyword>
<dbReference type="RefSeq" id="WP_068480850.1">
    <property type="nucleotide sequence ID" value="NZ_CP018760.1"/>
</dbReference>
<reference evidence="3" key="1">
    <citation type="submission" date="2016-06" db="EMBL/GenBank/DDBJ databases">
        <authorList>
            <person name="Zhan P."/>
        </authorList>
    </citation>
    <scope>NUCLEOTIDE SEQUENCE [LARGE SCALE GENOMIC DNA]</scope>
    <source>
        <strain evidence="3">T28</strain>
    </source>
</reference>
<dbReference type="OrthoDB" id="706756at2"/>
<protein>
    <recommendedName>
        <fullName evidence="4">Membrane or secreted protein</fullName>
    </recommendedName>
</protein>
<dbReference type="Proteomes" id="UP000092164">
    <property type="component" value="Unassembled WGS sequence"/>
</dbReference>
<dbReference type="STRING" id="1836467.BTR34_09820"/>
<organism evidence="2 3">
    <name type="scientific">Maribacter hydrothermalis</name>
    <dbReference type="NCBI Taxonomy" id="1836467"/>
    <lineage>
        <taxon>Bacteria</taxon>
        <taxon>Pseudomonadati</taxon>
        <taxon>Bacteroidota</taxon>
        <taxon>Flavobacteriia</taxon>
        <taxon>Flavobacteriales</taxon>
        <taxon>Flavobacteriaceae</taxon>
        <taxon>Maribacter</taxon>
    </lineage>
</organism>
<gene>
    <name evidence="2" type="ORF">A9200_01450</name>
</gene>
<dbReference type="AlphaFoldDB" id="A0A1B7ZF65"/>
<dbReference type="Gene3D" id="2.40.128.490">
    <property type="entry name" value="Uncharacterised protein PF14869, DUF4488"/>
    <property type="match status" value="1"/>
</dbReference>
<comment type="caution">
    <text evidence="2">The sequence shown here is derived from an EMBL/GenBank/DDBJ whole genome shotgun (WGS) entry which is preliminary data.</text>
</comment>
<dbReference type="KEGG" id="mart:BTR34_09820"/>
<feature type="region of interest" description="Disordered" evidence="1">
    <location>
        <begin position="228"/>
        <end position="252"/>
    </location>
</feature>
<sequence length="252" mass="29083">MTKIIFFYKINYSILVLIALLTGFNAYSQVLPGVYTDTIEENGTRSIHQIKLNNDYFIYNEYENNPAKFTKTMGGFTQIESTATGNLLVVLLEFNSDYPKDSIRQLSIPIKMVGENLHLNWFQELMLKPVKIETQDLDGEWLFATRGPDTGQERRGEESTRKTLKFLKDGTFQWIAYDTDSFRFSGTGGGSYTAKDGVYTEKIEFFSKDDTRVGAQLKFNYELQGNDWHHTGNNSKGEPMYEIWSKRQETKE</sequence>
<name>A0A1B7ZF65_9FLAO</name>
<accession>A0A1B7ZF65</accession>
<evidence type="ECO:0000313" key="3">
    <source>
        <dbReference type="Proteomes" id="UP000092164"/>
    </source>
</evidence>
<proteinExistence type="predicted"/>
<evidence type="ECO:0000256" key="1">
    <source>
        <dbReference type="SAM" id="MobiDB-lite"/>
    </source>
</evidence>
<evidence type="ECO:0008006" key="4">
    <source>
        <dbReference type="Google" id="ProtNLM"/>
    </source>
</evidence>
<dbReference type="EMBL" id="LZFP01000001">
    <property type="protein sequence ID" value="OBR42082.1"/>
    <property type="molecule type" value="Genomic_DNA"/>
</dbReference>